<dbReference type="PANTHER" id="PTHR48085:SF5">
    <property type="entry name" value="CADMIUM_ZINC-TRANSPORTING ATPASE HMA4-RELATED"/>
    <property type="match status" value="1"/>
</dbReference>
<feature type="transmembrane region" description="Helical" evidence="6">
    <location>
        <begin position="257"/>
        <end position="277"/>
    </location>
</feature>
<dbReference type="InterPro" id="IPR001757">
    <property type="entry name" value="P_typ_ATPase"/>
</dbReference>
<reference evidence="9 10" key="1">
    <citation type="submission" date="2019-08" db="EMBL/GenBank/DDBJ databases">
        <title>Agrococcus lahaulensis sp. nov., isolated from a cold desert of the Indian Himalayas.</title>
        <authorList>
            <person name="Qu J.H."/>
        </authorList>
    </citation>
    <scope>NUCLEOTIDE SEQUENCE [LARGE SCALE GENOMIC DNA]</scope>
    <source>
        <strain evidence="9 10">NS18</strain>
    </source>
</reference>
<dbReference type="Gene3D" id="3.40.50.1000">
    <property type="entry name" value="HAD superfamily/HAD-like"/>
    <property type="match status" value="1"/>
</dbReference>
<dbReference type="EMBL" id="VOIR01000012">
    <property type="protein sequence ID" value="KAA6435063.1"/>
    <property type="molecule type" value="Genomic_DNA"/>
</dbReference>
<evidence type="ECO:0000313" key="9">
    <source>
        <dbReference type="EMBL" id="KAA6435063.1"/>
    </source>
</evidence>
<accession>A0A5M8QK92</accession>
<keyword evidence="6" id="KW-0067">ATP-binding</keyword>
<dbReference type="InterPro" id="IPR036412">
    <property type="entry name" value="HAD-like_sf"/>
</dbReference>
<dbReference type="RefSeq" id="WP_146355659.1">
    <property type="nucleotide sequence ID" value="NZ_VOIR01000012.1"/>
</dbReference>
<dbReference type="InterPro" id="IPR018303">
    <property type="entry name" value="ATPase_P-typ_P_site"/>
</dbReference>
<comment type="similarity">
    <text evidence="2 6">Belongs to the cation transport ATPase (P-type) (TC 3.A.3) family. Type IB subfamily.</text>
</comment>
<dbReference type="Pfam" id="PF00702">
    <property type="entry name" value="Hydrolase"/>
    <property type="match status" value="1"/>
</dbReference>
<sequence>MSLVALLRSYPLVAATLLVAAAGGLLALTPAAWLVPWVVGGWAAAMAARSAVGMVRDLLAGHAGIDLLAIVAVTATVLVGEHWAALIVVLMLTGGEALEDYAAHRARADLSRLLERAPSRAHIEREGRLDTVDVGEVAIGDVLVVKPNEIVPVDAVLLDVPAELDLSSLTGESLPVEVAVGGAVPSGAVNGAAAVRMRAERAAVDSQYQAIVRLVEQASEQKARTVRLADRYAVPFTVGALAIAGAAWWLSGDATRFAEVLVVATPCPLLIAAPVAFMAGMSRAARAGVVVKGGDVLERLARAQTFVFDKTGTLTGGEPQLEEVRAADPSRTLSLAAAAERYSTHALSGAVLRAAEARALAVPDASDARETATNGVEATVAGQHVVVGKRAYVERFAGAVPEQRLEPGQVAVYVAIGGEDGGALVLRDRLRPEAAATVAALRAGGAEMLMLTGDARATAEHVGREVGIDRVQADCLPADKVEAVRGATRRPVVMVGDGINDAPVLAVADVGIAMGARGATAASDSADAVVLVEDVGAVERVARIARDTVRIALQSIWLGIAISVGLMAVAALGHLPAIAGAWLQELVDLIAILGALRALGPRRERHPGPAVERPGAPAARSVRMEP</sequence>
<dbReference type="InterPro" id="IPR059000">
    <property type="entry name" value="ATPase_P-type_domA"/>
</dbReference>
<dbReference type="GO" id="GO:0046872">
    <property type="term" value="F:metal ion binding"/>
    <property type="evidence" value="ECO:0007669"/>
    <property type="project" value="UniProtKB-KW"/>
</dbReference>
<feature type="transmembrane region" description="Helical" evidence="6">
    <location>
        <begin position="34"/>
        <end position="52"/>
    </location>
</feature>
<dbReference type="EC" id="3.6.3.3" evidence="9"/>
<feature type="region of interest" description="Disordered" evidence="7">
    <location>
        <begin position="604"/>
        <end position="626"/>
    </location>
</feature>
<dbReference type="InterPro" id="IPR023299">
    <property type="entry name" value="ATPase_P-typ_cyto_dom_N"/>
</dbReference>
<dbReference type="InterPro" id="IPR023214">
    <property type="entry name" value="HAD_sf"/>
</dbReference>
<proteinExistence type="inferred from homology"/>
<evidence type="ECO:0000256" key="1">
    <source>
        <dbReference type="ARBA" id="ARBA00004651"/>
    </source>
</evidence>
<dbReference type="Gene3D" id="2.70.150.10">
    <property type="entry name" value="Calcium-transporting ATPase, cytoplasmic transduction domain A"/>
    <property type="match status" value="1"/>
</dbReference>
<dbReference type="NCBIfam" id="TIGR01512">
    <property type="entry name" value="ATPase-IB2_Cd"/>
    <property type="match status" value="1"/>
</dbReference>
<dbReference type="Proteomes" id="UP000323221">
    <property type="component" value="Unassembled WGS sequence"/>
</dbReference>
<gene>
    <name evidence="9" type="primary">cadA</name>
    <name evidence="9" type="ORF">FQ330_04700</name>
</gene>
<dbReference type="GO" id="GO:0015086">
    <property type="term" value="F:cadmium ion transmembrane transporter activity"/>
    <property type="evidence" value="ECO:0007669"/>
    <property type="project" value="TreeGrafter"/>
</dbReference>
<dbReference type="AlphaFoldDB" id="A0A5M8QK92"/>
<dbReference type="GO" id="GO:0019829">
    <property type="term" value="F:ATPase-coupled monoatomic cation transmembrane transporter activity"/>
    <property type="evidence" value="ECO:0007669"/>
    <property type="project" value="InterPro"/>
</dbReference>
<dbReference type="GO" id="GO:0016887">
    <property type="term" value="F:ATP hydrolysis activity"/>
    <property type="evidence" value="ECO:0007669"/>
    <property type="project" value="InterPro"/>
</dbReference>
<evidence type="ECO:0000256" key="7">
    <source>
        <dbReference type="SAM" id="MobiDB-lite"/>
    </source>
</evidence>
<organism evidence="9 10">
    <name type="scientific">Agrococcus sediminis</name>
    <dbReference type="NCBI Taxonomy" id="2599924"/>
    <lineage>
        <taxon>Bacteria</taxon>
        <taxon>Bacillati</taxon>
        <taxon>Actinomycetota</taxon>
        <taxon>Actinomycetes</taxon>
        <taxon>Micrococcales</taxon>
        <taxon>Microbacteriaceae</taxon>
        <taxon>Agrococcus</taxon>
    </lineage>
</organism>
<keyword evidence="9" id="KW-0378">Hydrolase</keyword>
<dbReference type="InterPro" id="IPR027256">
    <property type="entry name" value="P-typ_ATPase_IB"/>
</dbReference>
<feature type="transmembrane region" description="Helical" evidence="6">
    <location>
        <begin position="12"/>
        <end position="28"/>
    </location>
</feature>
<evidence type="ECO:0000256" key="6">
    <source>
        <dbReference type="RuleBase" id="RU362081"/>
    </source>
</evidence>
<feature type="transmembrane region" description="Helical" evidence="6">
    <location>
        <begin position="232"/>
        <end position="251"/>
    </location>
</feature>
<dbReference type="Gene3D" id="3.40.1110.10">
    <property type="entry name" value="Calcium-transporting ATPase, cytoplasmic domain N"/>
    <property type="match status" value="1"/>
</dbReference>
<keyword evidence="6" id="KW-1003">Cell membrane</keyword>
<dbReference type="GO" id="GO:0005886">
    <property type="term" value="C:plasma membrane"/>
    <property type="evidence" value="ECO:0007669"/>
    <property type="project" value="UniProtKB-SubCell"/>
</dbReference>
<keyword evidence="10" id="KW-1185">Reference proteome</keyword>
<dbReference type="PRINTS" id="PR00119">
    <property type="entry name" value="CATATPASE"/>
</dbReference>
<dbReference type="PROSITE" id="PS00154">
    <property type="entry name" value="ATPASE_E1_E2"/>
    <property type="match status" value="1"/>
</dbReference>
<dbReference type="NCBIfam" id="TIGR01525">
    <property type="entry name" value="ATPase-IB_hvy"/>
    <property type="match status" value="1"/>
</dbReference>
<dbReference type="InterPro" id="IPR008250">
    <property type="entry name" value="ATPase_P-typ_transduc_dom_A_sf"/>
</dbReference>
<evidence type="ECO:0000259" key="8">
    <source>
        <dbReference type="Pfam" id="PF00122"/>
    </source>
</evidence>
<dbReference type="SUPFAM" id="SSF81665">
    <property type="entry name" value="Calcium ATPase, transmembrane domain M"/>
    <property type="match status" value="1"/>
</dbReference>
<comment type="subcellular location">
    <subcellularLocation>
        <location evidence="1">Cell membrane</location>
        <topology evidence="1">Multi-pass membrane protein</topology>
    </subcellularLocation>
</comment>
<dbReference type="Pfam" id="PF00122">
    <property type="entry name" value="E1-E2_ATPase"/>
    <property type="match status" value="1"/>
</dbReference>
<dbReference type="PANTHER" id="PTHR48085">
    <property type="entry name" value="CADMIUM/ZINC-TRANSPORTING ATPASE HMA2-RELATED"/>
    <property type="match status" value="1"/>
</dbReference>
<evidence type="ECO:0000256" key="2">
    <source>
        <dbReference type="ARBA" id="ARBA00006024"/>
    </source>
</evidence>
<evidence type="ECO:0000256" key="3">
    <source>
        <dbReference type="ARBA" id="ARBA00022692"/>
    </source>
</evidence>
<dbReference type="InterPro" id="IPR023298">
    <property type="entry name" value="ATPase_P-typ_TM_dom_sf"/>
</dbReference>
<dbReference type="InterPro" id="IPR051014">
    <property type="entry name" value="Cation_Transport_ATPase_IB"/>
</dbReference>
<evidence type="ECO:0000256" key="5">
    <source>
        <dbReference type="ARBA" id="ARBA00023136"/>
    </source>
</evidence>
<dbReference type="OrthoDB" id="7059309at2"/>
<protein>
    <submittedName>
        <fullName evidence="9">Cadmium-translocating P-type ATPase</fullName>
        <ecNumber evidence="9">3.6.3.3</ecNumber>
    </submittedName>
</protein>
<comment type="caution">
    <text evidence="9">The sequence shown here is derived from an EMBL/GenBank/DDBJ whole genome shotgun (WGS) entry which is preliminary data.</text>
</comment>
<dbReference type="GO" id="GO:0005524">
    <property type="term" value="F:ATP binding"/>
    <property type="evidence" value="ECO:0007669"/>
    <property type="project" value="UniProtKB-UniRule"/>
</dbReference>
<feature type="transmembrane region" description="Helical" evidence="6">
    <location>
        <begin position="556"/>
        <end position="575"/>
    </location>
</feature>
<keyword evidence="5 6" id="KW-0472">Membrane</keyword>
<feature type="domain" description="P-type ATPase A" evidence="8">
    <location>
        <begin position="117"/>
        <end position="216"/>
    </location>
</feature>
<keyword evidence="3 6" id="KW-0812">Transmembrane</keyword>
<keyword evidence="6" id="KW-0547">Nucleotide-binding</keyword>
<name>A0A5M8QK92_9MICO</name>
<keyword evidence="4 6" id="KW-1133">Transmembrane helix</keyword>
<evidence type="ECO:0000256" key="4">
    <source>
        <dbReference type="ARBA" id="ARBA00022989"/>
    </source>
</evidence>
<keyword evidence="6" id="KW-0479">Metal-binding</keyword>
<dbReference type="SUPFAM" id="SSF56784">
    <property type="entry name" value="HAD-like"/>
    <property type="match status" value="1"/>
</dbReference>
<dbReference type="SUPFAM" id="SSF81653">
    <property type="entry name" value="Calcium ATPase, transduction domain A"/>
    <property type="match status" value="1"/>
</dbReference>
<dbReference type="NCBIfam" id="TIGR01494">
    <property type="entry name" value="ATPase_P-type"/>
    <property type="match status" value="1"/>
</dbReference>
<evidence type="ECO:0000313" key="10">
    <source>
        <dbReference type="Proteomes" id="UP000323221"/>
    </source>
</evidence>